<dbReference type="EMBL" id="CM042058">
    <property type="protein sequence ID" value="KAI3684862.1"/>
    <property type="molecule type" value="Genomic_DNA"/>
</dbReference>
<protein>
    <submittedName>
        <fullName evidence="1">Uncharacterized protein</fullName>
    </submittedName>
</protein>
<comment type="caution">
    <text evidence="1">The sequence shown here is derived from an EMBL/GenBank/DDBJ whole genome shotgun (WGS) entry which is preliminary data.</text>
</comment>
<evidence type="ECO:0000313" key="1">
    <source>
        <dbReference type="EMBL" id="KAI3684862.1"/>
    </source>
</evidence>
<reference evidence="2" key="1">
    <citation type="journal article" date="2022" name="Mol. Ecol. Resour.">
        <title>The genomes of chicory, endive, great burdock and yacon provide insights into Asteraceae palaeo-polyploidization history and plant inulin production.</title>
        <authorList>
            <person name="Fan W."/>
            <person name="Wang S."/>
            <person name="Wang H."/>
            <person name="Wang A."/>
            <person name="Jiang F."/>
            <person name="Liu H."/>
            <person name="Zhao H."/>
            <person name="Xu D."/>
            <person name="Zhang Y."/>
        </authorList>
    </citation>
    <scope>NUCLEOTIDE SEQUENCE [LARGE SCALE GENOMIC DNA]</scope>
    <source>
        <strain evidence="2">cv. Niubang</strain>
    </source>
</reference>
<name>A0ACB8YGL9_ARCLA</name>
<gene>
    <name evidence="1" type="ORF">L6452_34089</name>
</gene>
<evidence type="ECO:0000313" key="2">
    <source>
        <dbReference type="Proteomes" id="UP001055879"/>
    </source>
</evidence>
<sequence>MGLGCVLMQRGKVIAYASRQLKDHEKNYPTHDLELAAVVFALKLWRHYLYGTKCTLFTDHKSLKYIFDQKELNTRQRRWLELLKDYDCDLLYYPGKANVVADALSQRNHGDGVKMSLTRIDVVTSLLESVKASQVETLKEENLKAEVMVKQNELLTEDGRGQTAAQGEEHLAY</sequence>
<dbReference type="Proteomes" id="UP001055879">
    <property type="component" value="Linkage Group LG12"/>
</dbReference>
<proteinExistence type="predicted"/>
<reference evidence="1 2" key="2">
    <citation type="journal article" date="2022" name="Mol. Ecol. Resour.">
        <title>The genomes of chicory, endive, great burdock and yacon provide insights into Asteraceae paleo-polyploidization history and plant inulin production.</title>
        <authorList>
            <person name="Fan W."/>
            <person name="Wang S."/>
            <person name="Wang H."/>
            <person name="Wang A."/>
            <person name="Jiang F."/>
            <person name="Liu H."/>
            <person name="Zhao H."/>
            <person name="Xu D."/>
            <person name="Zhang Y."/>
        </authorList>
    </citation>
    <scope>NUCLEOTIDE SEQUENCE [LARGE SCALE GENOMIC DNA]</scope>
    <source>
        <strain evidence="2">cv. Niubang</strain>
    </source>
</reference>
<organism evidence="1 2">
    <name type="scientific">Arctium lappa</name>
    <name type="common">Greater burdock</name>
    <name type="synonym">Lappa major</name>
    <dbReference type="NCBI Taxonomy" id="4217"/>
    <lineage>
        <taxon>Eukaryota</taxon>
        <taxon>Viridiplantae</taxon>
        <taxon>Streptophyta</taxon>
        <taxon>Embryophyta</taxon>
        <taxon>Tracheophyta</taxon>
        <taxon>Spermatophyta</taxon>
        <taxon>Magnoliopsida</taxon>
        <taxon>eudicotyledons</taxon>
        <taxon>Gunneridae</taxon>
        <taxon>Pentapetalae</taxon>
        <taxon>asterids</taxon>
        <taxon>campanulids</taxon>
        <taxon>Asterales</taxon>
        <taxon>Asteraceae</taxon>
        <taxon>Carduoideae</taxon>
        <taxon>Cardueae</taxon>
        <taxon>Arctiinae</taxon>
        <taxon>Arctium</taxon>
    </lineage>
</organism>
<keyword evidence="2" id="KW-1185">Reference proteome</keyword>
<accession>A0ACB8YGL9</accession>